<dbReference type="InterPro" id="IPR045851">
    <property type="entry name" value="AMP-bd_C_sf"/>
</dbReference>
<dbReference type="Gene3D" id="2.30.38.10">
    <property type="entry name" value="Luciferase, Domain 3"/>
    <property type="match status" value="5"/>
</dbReference>
<evidence type="ECO:0000313" key="8">
    <source>
        <dbReference type="Proteomes" id="UP001235874"/>
    </source>
</evidence>
<dbReference type="CDD" id="cd17643">
    <property type="entry name" value="A_NRPS_Cytc1-like"/>
    <property type="match status" value="2"/>
</dbReference>
<evidence type="ECO:0000256" key="5">
    <source>
        <dbReference type="SAM" id="MobiDB-lite"/>
    </source>
</evidence>
<dbReference type="InterPro" id="IPR010071">
    <property type="entry name" value="AA_adenyl_dom"/>
</dbReference>
<dbReference type="GO" id="GO:0003824">
    <property type="term" value="F:catalytic activity"/>
    <property type="evidence" value="ECO:0007669"/>
    <property type="project" value="InterPro"/>
</dbReference>
<dbReference type="InterPro" id="IPR000873">
    <property type="entry name" value="AMP-dep_synth/lig_dom"/>
</dbReference>
<gene>
    <name evidence="7" type="ORF">Q3V37_00945</name>
</gene>
<feature type="domain" description="Carrier" evidence="6">
    <location>
        <begin position="7328"/>
        <end position="7402"/>
    </location>
</feature>
<evidence type="ECO:0000256" key="4">
    <source>
        <dbReference type="ARBA" id="ARBA00022553"/>
    </source>
</evidence>
<dbReference type="NCBIfam" id="NF003417">
    <property type="entry name" value="PRK04813.1"/>
    <property type="match status" value="7"/>
</dbReference>
<dbReference type="NCBIfam" id="TIGR01733">
    <property type="entry name" value="AA-adenyl-dom"/>
    <property type="match status" value="7"/>
</dbReference>
<dbReference type="InterPro" id="IPR001466">
    <property type="entry name" value="Beta-lactam-related"/>
</dbReference>
<feature type="region of interest" description="Disordered" evidence="5">
    <location>
        <begin position="7609"/>
        <end position="7630"/>
    </location>
</feature>
<dbReference type="Gene3D" id="3.30.300.30">
    <property type="match status" value="7"/>
</dbReference>
<evidence type="ECO:0000259" key="6">
    <source>
        <dbReference type="PROSITE" id="PS50075"/>
    </source>
</evidence>
<dbReference type="Pfam" id="PF00501">
    <property type="entry name" value="AMP-binding"/>
    <property type="match status" value="7"/>
</dbReference>
<dbReference type="EMBL" id="CP130472">
    <property type="protein sequence ID" value="WLS45889.1"/>
    <property type="molecule type" value="Genomic_DNA"/>
</dbReference>
<feature type="domain" description="Carrier" evidence="6">
    <location>
        <begin position="3096"/>
        <end position="3170"/>
    </location>
</feature>
<dbReference type="FunFam" id="2.30.38.10:FF:000001">
    <property type="entry name" value="Non-ribosomal peptide synthetase PvdI"/>
    <property type="match status" value="4"/>
</dbReference>
<dbReference type="SUPFAM" id="SSF52777">
    <property type="entry name" value="CoA-dependent acyltransferases"/>
    <property type="match status" value="14"/>
</dbReference>
<dbReference type="Gene3D" id="3.30.559.30">
    <property type="entry name" value="Nonribosomal peptide synthetase, condensation domain"/>
    <property type="match status" value="7"/>
</dbReference>
<protein>
    <submittedName>
        <fullName evidence="7">Non-ribosomal peptide synthase/polyketide synthase</fullName>
    </submittedName>
</protein>
<comment type="cofactor">
    <cofactor evidence="1">
        <name>pantetheine 4'-phosphate</name>
        <dbReference type="ChEBI" id="CHEBI:47942"/>
    </cofactor>
</comment>
<dbReference type="FunFam" id="3.30.300.30:FF:000010">
    <property type="entry name" value="Enterobactin synthetase component F"/>
    <property type="match status" value="2"/>
</dbReference>
<dbReference type="Gene3D" id="3.30.559.10">
    <property type="entry name" value="Chloramphenicol acetyltransferase-like domain"/>
    <property type="match status" value="7"/>
</dbReference>
<dbReference type="InterPro" id="IPR020845">
    <property type="entry name" value="AMP-binding_CS"/>
</dbReference>
<feature type="domain" description="Carrier" evidence="6">
    <location>
        <begin position="2056"/>
        <end position="2130"/>
    </location>
</feature>
<feature type="region of interest" description="Disordered" evidence="5">
    <location>
        <begin position="4598"/>
        <end position="4628"/>
    </location>
</feature>
<dbReference type="Pfam" id="PF13193">
    <property type="entry name" value="AMP-binding_C"/>
    <property type="match status" value="5"/>
</dbReference>
<feature type="region of interest" description="Disordered" evidence="5">
    <location>
        <begin position="6259"/>
        <end position="6279"/>
    </location>
</feature>
<dbReference type="KEGG" id="mprn:Q3V37_00945"/>
<dbReference type="GO" id="GO:0044550">
    <property type="term" value="P:secondary metabolite biosynthetic process"/>
    <property type="evidence" value="ECO:0007669"/>
    <property type="project" value="UniProtKB-ARBA"/>
</dbReference>
<reference evidence="7 8" key="1">
    <citation type="submission" date="2023-07" db="EMBL/GenBank/DDBJ databases">
        <title>Micromonospora profundi TRM 95458 converts glycerol to a new osmotic compound.</title>
        <authorList>
            <person name="Lu D."/>
        </authorList>
    </citation>
    <scope>NUCLEOTIDE SEQUENCE [LARGE SCALE GENOMIC DNA]</scope>
    <source>
        <strain evidence="7 8">TRM95458</strain>
    </source>
</reference>
<feature type="domain" description="Carrier" evidence="6">
    <location>
        <begin position="5220"/>
        <end position="5294"/>
    </location>
</feature>
<sequence length="7755" mass="828323">MTSIANEPNLREELVQRRLAGRRTGRRDRIPTVDRSGELPLSYGQQQMWFLNRMDPTSAEFLVSCALRLRGQLDAGVLGRALDALVARHEILRTRYALAGTAPIQVIDPPASLDLPVVDLTDRPGTEREAALDAVLADAALTGFDLAEDWPVRAVLVRLDTDEHVLALALHHIACDAPSLAVLTGELAELYAAFRAGVEPWLPVPAVQFADFAAWQRGRLRAEAVARSLDYWRDQLAGLTPVELPADRTRPKNRDWRGSSVPFTLTAELSAALRGVARDAGTTVFVTLLSAYQLLLSRYTGRTDLAVGTVSSARSRVELHNLVGYGIDNLVLRARWSGDPSFAALLEQTRNTVLGAFDHTDAPFALLADELEPERDLSRTPLYQVAFTLQSEPPAIDWPGDLNVEPVELPLRSSKVDLTLHMMEGADGGLRGRIEYATALFDTATVERAADHLVRLLRQVAADPTARLSDLAILGPAELAVVTQGPVTADPVTGTVHGVFEAVAAAHPDAAALTVGDTTSGYAELNADANRLAHWLRGHGAGPERLVGVHLDHGPELVPALLGVLKSGAAYLPLDPASPDERLDFMISDAGAAIVLTTTAHSDRFADFDGTVVLLDAPDFATELAAQPATDPAVPMDVDNLCYVIYTSGSTGRPKGVAVAHRQVLRLLTVTAGDYRFGTDDVWTLLHSYAFDFSVWEIWGCLLHGGRLLVVPRALARSPQELLDELIAQRVTVLCQTPTAFRALVGLAAKGDPRVDQLALRVVTFGGEKLDFAELAPWVASRGVDTPQLINMYGITETTVHTTYHRVVAAEVGGAASRIGVPLSDLTVHLLDADGRPVPIGVPGEIHVGGPGVARGYLGRADLTAQRFVPNPWGPAGSRLYRSGDLARRYADGGLEFVGRIDHQVKIRGYRVELGEIEAALTVLPGVRDAVVVLREDTPGDQRLTAYLVADDTSTLLRPSQLRAALGRTLPDYMVPAAFMPLPRIPLTVNGKLDQAALPAPGRSVVAVDRPYVAPRTTVEQQLADVWTATLGLDRVGVQDGFFDLGGDSIRAVALAGALRAAHFDVEVRDIFERRTVAELAELLTARPATEPEPTVAPFELVGEADRAVLPAGVVDAYPCTQGQLGMLVELLSDTEQNPYHNVTSYRVRGEGEFSLEALRAAAALLVRRHEVLRTSFDLTSYSVPMQLVHATAELTVTHDHTFTTERAELDRELREHIAVERAHLFDLDRPSLLRLHARTCSDGSWWLTITECHPILDGWSYHSLIMELVRAYHQIRAGEPPSPQPIPSVRFADAVAAERLSVTGDEDREFWRGVLAGRVRHDLPTGWGDPDAPEGAKHEHWVPVQDLEASLRDLARRLGVPFKSVMLAAHLKVMSQLTGADRFYTGLVCNIRPEAAGADRVYGMHLNTVPVGYDGPAATWSELIQRTFAAELALWRHRRYPLSTLQREVGEDARMLDVRFSFHDFHQIDTDDIDYAESIDDSPTEFPLGVFSRLGFLTLQASQRNVGHDALRRLGAMYRVVLEAMVADSGGDARVMCLPAGEVSVVLVDGDGVVEPLSGSVLQWFEEQVSRVPSGEAVNGVSFAELDARAVVLGSWLASRGVRRGSVVGVLLDRSVDLVAALLGVWKAGAAFVPVDPSYPVGRVEAMLADAGASVLVTSSGHVDRCPGGVEVLTVDSMPPADSTVVLPGVVDLDDLAYVIFTSGSTGRPKGVQVTHRGLANHVRWASVELAGRGVGGCAVFSSVAFDLQVPNLWAPLVMGQRVFMVDQDLDLAELGETLAAAGPFSFLKLTPGHLEVLGRQLSDEQLAGLAPVVVVAGEGLPAALANRWLGILGSGNLINEYGPTEASVGTCVFPVRVEQTLPVVPIGRALPGVRMFVLDSWMNLVPVGVVGELFVGGVGVARGYVGQSGLTADRFVPDPFGSAGARLYRTGDLVRRLADGAVEFVGRVDHQVKVRGYRIELGEIESVIGAVPGVRDVVALVQGDESRLLAFYVPDGPDVELAARVRRECASRLPEYMIPADLVVVESIPLNANGKVDRAALAASVTGGGRVHVDPRTDLERQLAEIWARVLNLDTVSVVDSFFDLGGHSISAIALVGALRTAGFSASVRDVFVHRSVAALAAHLSAGDAAEVAPAFQPVAPFALLDDAERAALPAGLSDAYPIAQVQLGMLVKTMTDTERHTYHNVSAFPIHDEQPLVPDALRRAVQTVVDRHEILRTSFDLNGYSVPLQLVHAEVPIEVTELDLRGPDTEARMSAYMAAERANPFAPDQVPQIRVAGAIGEGTAWWFVLTMSHGILEGWSHHSLLMEILDNYRRLRDTGAPVPVDALPVRYADFVAAELAALTSAEDEAYWRGVVEHPRFALPAGWGAPDSDPQFQCGTRVPLHDLLDGLRELASSTGTALKSVLLAAHLKVMSQITVEPVFTSGLVCHGRPEVTGADQVYGMHLNTLPIVHRGPAATWTELIRQTFDAELELWPHRHYPLPSVQRFTDGARPIEILFNYLDFAQVDTDRVGFDDAVYEASSEFDLHVSTLDGTLSILSDPHVVSYSNVLRLGSMYRAVLEAMVADPHGDARMVCLPAGEVSVLLADGDGAVEPLSDSVLGWFEQRVTAVPSCEAVNGVPFAELDARAVVLGSWLASSGVSRGSVVAVLLDRGVDLVAAMLGVWKTGAAFVPVDPSYPAGRISSILADAGVSRVVTSAHYADRFPSGVEVLVAERAVESQQPVVLPGVVDLDDLAYVIFTSGSTGRPKGVQVTHRGLANHVRWASVDLAGRGSGGCAVFSSVAFDLQVPNLWAPLVVGQRVLMVDQDVDLAELGSVLSAAAPFSFLKLTPGHLEILGRQLSDELLAGLAPVVVVAGEGLPAALANRWLGILGPGNLINEYGPTEASVGTCVFPVRVEQTLPVVPIGRALPGVRMFVLDSWMNLVPVGVVGELFVGGVGVARGYVGQSGLTADRFVPDPFGSAGSRLYRTGDLVRRLADGAVEFVGRVDHQVKVRGYRIELGEIESVIGAVAGVRDTVALVHPEEARLLAFYVPEGPDAGLAARVRQECASRLPEYMIPADLVVVESIPLNANGKVDRAALAASVGETGRAHVAPRTDLERQLAEIWARVLNLDIVSVVDSFFDLGGDSLRAVALVGALRGAGFPVGVRDVFVHRTVTALAAHLAAKDSAEVAPEFQPVAPFALLDDADRDALPAGLTDAYPIAQVQLGMLVEIQKDPARSLYHIVRCFRVHSRQSFSGEALTAAVHDIVARHETLRTSFDQHTYSVPLQLVHAHAPVDVRILRLDEERAEAHLRGYVDAERARPFDPEHPAPLLRVSAHVGTDGGWWLTVAISHLVTGGWDLNTLLAELLSCYERRCVGMAPEAPEPFAVRYADFVAGEQAALASEADEAYWRAVTSDHARFTPPAGWGDESAAPGAVLRHRLSYQDLDPRIRGLASTYEVSPKAVLHAAHLKVMSQLSGERRFYTGLVCDARPEVRGADRVHGMYINVLPFGFERGVGSWRDLVRSVFDGEVRLWPHRRFPLPAVRRLTGADTHPIDVVFDYTEFRRANTDSEEQVGFEAVAGEGGTEFALQVTAASGFLDLVADARVFGSAGLVRLAGMFRVVLESMVADPGGDSRVVCVPSGEAEWLSRVGVGSVVPVEGVAFSAFEAQVGVRPDAVAVSGGGVSLSYSELNAAANRLARYLGSVGVGAEVLVGVCLHRSVEQVVAMLAVHKAGGVYVPLDPGYPGERLGLMVADAGASVVVTSSVLVAGLSGLSAEVVLVDRPGLWAGESAEDVPPVVGPESACYVIYTSGSTGRPKGAVVTHAGLVNRTAYVAPTINRLGADGVLLQKTEIGFDVSPAEVYAALSAGARIVVARPGGHRDPAYLRDLIIAESVTSIELVPSMLSALLAEGITDCTSLRSVAVGGEELPVDVARAFLAALPDCELHNTYGPAETTVDITSWHCTADDLADVSRVPLGRPFPNITLRVLDDLLQPVPVGAPGELYVAGVGVGRGYWGAAGLTADRFVPDPFGLVGSRLYRTGDAVAWRSDGTLEFLGRLDAQVKLRGVRVELGEVESALRSCVGVRDAVASVVRVDGRQVLAGFVVPVGSGVDVVGVREVLRGVLPEVLVPSVVMVVDVVPVDPNGKVDRRQLPVPVLGDESAGVFVAPVSVVERAVAGVWARVLGRDVVGVESSFFDLGGDSMLAVSLVGALRAAGYPTSVRDVFAYRTVRGLAASLGEGVDEWEPVAPFALLSDSDRAALPAGLTDAYPATQAQVGMAVEIAKDDAARPYHIVHTMRVDDGLPFDVEPLRATLAELVARHDTLRTSVDLAGYSVPMQLVHAEAQVPIAVHPDASGHPAYVTAERGRPFDLASSPPLLRVAVHREDDRAWWLTVSVSHLITGGWDLNLLLADLRDGYHRRRRGEQPTPVEPVAVRYADFVAAELSALDSEADADYWRDVVTGRPKFTLPDTLATEPGPRQVSRTELDIADLDPALRKLASSLGVPVKAVLHAAHLKVMSQLSGERRFYTGLVCDARPEVRGADRVHGMYINVLPFGFERGVGSWRDLVRSVFDGEVRLWPHRRFPLPAVRRLTGADTHPIDVVFGYTEPRTDPSVGKAAGGPSAAPTPDGHTARADDATDERTASDVAATEFLLSVGASPTVIRLVGDGRVFGSAGLVRLAGMFRVVLESMVADPGGDSRVVCVPSGEAEWLSRVGVGSVVPVEGVAFSAFEAQVGVRPDAVAVSGGGVSLSYSELNAAANRLARYLGSVGVGAEVLVGVCLHRSVEQVVAMLAVHKAGGVYVPLDPGYPGERLGLMVADAGASVVVTSSVLVAGLSGLSAEVVLVDRPGLWAGESAEDVPPVVGPESACYVIYTSGSTGRPKGAVVTHAGLVNRTQHVLPEVYRLGPDGVVLQKTEIGFDVSPAEVYAALSAGARIVVARPGGHRDPTYLRELIIAEQVTTVHFVPTMLSALLAEGLEQCTSLRSVGVGGEELPVDVARAFLAALPGCELHNTYGPAEAAVDVTSWRCDPDALAELTRVPLGGPHPNLRLYVLDEDLTVVPIGVPGELYLGGVGVGRGYWGAAGLTADRFVPDPFGLVGSRLYRTGDAVAWRSDGTLEFLGRLDAQVKLRGVRVELGEVESALRSCVGVRDAVASVVRVDGRQVLAGFVVPVGSGVDVVGVREVLRGVLPEVLVPSVVMVVDVVPVDPNGKVDRRQLPVPVLGDESAGVFVAPVSVVERAVAGVWARVLGRDVVGVESSFFDLGGDSMLAVSLVGALRAAGYPTSVRDVFAYRTVRGLAASLGEGVDEWEPVAPFALLSDSDRAALPNGLTDAYPAAQTQLGMLVELATSGDRAAYHSVIAHQVRGGRPFSADALRAAVATVVARHEILRTSFDLTSYSVPMQLVHAEVTPQVTVVDGRDVPADEQERLFQEFVAAERATPFDLAVAPLLRIAAHQDSDESWWLSFTICHAVTEGWSNAQLLAELLAVYADLADGRSPTETEQPAVRYADFIAAELSALASVEDRDYWRAVVDGSSPFVLPAGWGEPGDPTAISTTVDIADLDEAVARFATESGVSVKAVLHAAHLKVLSQLSTEQRFHAGLVCDARPEVLGADRVQGMYLNTVPFGYERSARTWRDLVTDVFDREVDLWPHRRFPLAEIQRGSGQRLLRVLFNYQDFSRAGQRATTTGTEPVVVGSAGDGATEFELSVFAHRGNYQISSRTDVLSRANLERLAGMYRAVLASMVADPDGDAQAVHLPGGERERLLGVVDTGVEEPVTGTVVELFEARAAAAPDAVAVVAGPTRLTYAQVNAQANRLAGHLRAAGAGRGAVVGVCLDRGADLVPALLGVIKAGAAYLPLDPTQPAERIAYLLADAGAGTVVATGAHVDALAGYDGNLVLLDRTDLTGHPQTDRAPVNDADDPLYVIYTSGSTGRPKGVCVSHANVLRLLDSAQEHYATDETDVVALFHSYAFDVSVWELWGALLHGSRLVVVPPEVARVPDDLLDLLIEQEVTLLAQTPTAFRGLVRLAADGDKRLRRLALRAVVLAGERLDFAELSPWVDRLGLARIALVNMYGITETTVYSTYHRITRADLAAGVGSRIGRPLAGLRMYVLDQQGHPTPLGVPGEIHLAGHGVARGYLNQPALTAQRFVPDPYGPAGNRMYRTGDLGIRLPDGSVEFLGRLDDQVKLRGYRIELGEVESALAALPEVTEAAVVLREDTAGDPRLVGYLAAASGQRPSTGELRAALARTLPDYMIPAAFVTLDQLPRNNSGKLDRRALPAPRDGDPGDGRAIVGPRTELEERVAGIWAQVLGLPAVGVEDGFFELGGHSIKALVLASTLRTAGLDVSVADVMDLQTVARLCAALVDRTGPVYVDRPVEPFELVSAPDRALLPDGLTDAYPLSQVQLGMLLEMLADNGWNHYHNVTSFLVRDDDPLDLPTLREAVHSVVNRHDVLRSSVDPTGYSVPMQLVHSEVRVPVVPHDLRELSEGDRQAELRRLVAAEYGSPFDVERAPLLRFAVCQETDQSWRLVLTICHVVVEGWSLHALVAEILDRYRAMRGGAQVEPEPLPEVRFADFIAGERRALESPADRRYWQDLMDRCAKFTFPTGWQPTSPPQARTAHTARVPFRDLEPQLRALASAARVSLKAVLHAAHLTVLGQLTDEPRFYSGLVCHTRPDMQGSERVYAMSLNTLPFPYERDCATWTELVRRVHATEVEMWPHRRYPAPAIRPAGSGTRLLDVYFSYLDFDEVVGEHVESGPRYAAASSEFALAVSAVAGHLELSSDSDHLERADVERLAAMYRLVLDAMVADPDGDARAVLLPDAERHNVLVGWAESADEILPEPGMVPDLVRDTAAIAGDAEAVGELSYAGLDAAANRLGWHLRERGVGPERVVGVLLDRGTDLVTTLLGIWRAGGAYLPIDPSYPAARIASMLTQAGATVVVTSTAYADRFTGVEQVLLDVDAERIAAHPDEQPPGRTDSDQLAYVIFTSGSTGQPNGVQVSHGSLADYLNWAVHELVADRSGGAALFSSVAFDMVVTTIWAPLVAGQRLWLLPADAGLDELGPRLAEAGPFSFVKLTPSHLDLLAGQLSSEQAAALTPVLVLGGEALTARTCARWQELAPRTVLLNEYGPTEATVAVSRYPVTGALTGHVAPIGRPLGRMRTYVLDARLNPVPVGAVGEVYLGGPQLARGYAGRPGYTATRFVPDPYGPAGSRLYRTGDRGRWLPDGQLDLLGRVDDQVKIRGHRVEPGEVRAVLLEHPAVRDAAVVARPAPGGGNQLIAYHVGGADDLAGHCARRLPAALVPSAFVPVDAIALNPNGKVDLRALPAAPVRAETEIVPPQGAAETILAGIWAEVLDVPRIGRQDRFFALGGHSLLVVPVVTAARQAGLPLTLQQAMLDRPLADLAATLTPADPPSRADAARAVALPRIAPLPQIAPLLAEARVPGASLAVLADGEVVEVHAVGQLVSGGDALVTPATIFQVGSVSKLVAAVGALALVDRGALQLDSDVNAYLKAWQLPTDRPVSLRQLLSHVAGLTSTGSAGHPRGGPVPPLSDLLLGRGVPTDPVRALDAPDPVAVERNSHFVVVQQLMEDVTATPFAELMAELVFAPLGMTGSSFDQSFPETSGRPVAAGHDERGEPHPHGWEVRADLAAAGLWTTATDLAALTREIQTAYRGDPAVLSRESVLAQLTTGPGGVFGLGLMVDRIEDGAETHVEFTHRGRTAGYRALTTGRVPDGTGLVLLTNGEAGDEVMSLLMSNTARTEDM</sequence>
<dbReference type="PROSITE" id="PS00012">
    <property type="entry name" value="PHOSPHOPANTETHEINE"/>
    <property type="match status" value="3"/>
</dbReference>
<name>A0AAJ6HXD0_9ACTN</name>
<dbReference type="NCBIfam" id="NF004282">
    <property type="entry name" value="PRK05691.1"/>
    <property type="match status" value="8"/>
</dbReference>
<dbReference type="GO" id="GO:0031177">
    <property type="term" value="F:phosphopantetheine binding"/>
    <property type="evidence" value="ECO:0007669"/>
    <property type="project" value="InterPro"/>
</dbReference>
<dbReference type="InterPro" id="IPR029058">
    <property type="entry name" value="AB_hydrolase_fold"/>
</dbReference>
<dbReference type="InterPro" id="IPR025110">
    <property type="entry name" value="AMP-bd_C"/>
</dbReference>
<feature type="domain" description="Carrier" evidence="6">
    <location>
        <begin position="4154"/>
        <end position="4228"/>
    </location>
</feature>
<dbReference type="CDD" id="cd05930">
    <property type="entry name" value="A_NRPS"/>
    <property type="match status" value="4"/>
</dbReference>
<feature type="compositionally biased region" description="Basic and acidic residues" evidence="5">
    <location>
        <begin position="4618"/>
        <end position="4628"/>
    </location>
</feature>
<dbReference type="FunFam" id="3.40.50.980:FF:000001">
    <property type="entry name" value="Non-ribosomal peptide synthetase"/>
    <property type="match status" value="7"/>
</dbReference>
<evidence type="ECO:0000256" key="3">
    <source>
        <dbReference type="ARBA" id="ARBA00022450"/>
    </source>
</evidence>
<dbReference type="PANTHER" id="PTHR45527">
    <property type="entry name" value="NONRIBOSOMAL PEPTIDE SYNTHETASE"/>
    <property type="match status" value="1"/>
</dbReference>
<dbReference type="InterPro" id="IPR036736">
    <property type="entry name" value="ACP-like_sf"/>
</dbReference>
<dbReference type="InterPro" id="IPR023213">
    <property type="entry name" value="CAT-like_dom_sf"/>
</dbReference>
<dbReference type="FunFam" id="3.40.50.12780:FF:000012">
    <property type="entry name" value="Non-ribosomal peptide synthetase"/>
    <property type="match status" value="4"/>
</dbReference>
<dbReference type="SUPFAM" id="SSF56801">
    <property type="entry name" value="Acetyl-CoA synthetase-like"/>
    <property type="match status" value="7"/>
</dbReference>
<keyword evidence="8" id="KW-1185">Reference proteome</keyword>
<dbReference type="InterPro" id="IPR012338">
    <property type="entry name" value="Beta-lactam/transpept-like"/>
</dbReference>
<dbReference type="GO" id="GO:0008610">
    <property type="term" value="P:lipid biosynthetic process"/>
    <property type="evidence" value="ECO:0007669"/>
    <property type="project" value="UniProtKB-ARBA"/>
</dbReference>
<dbReference type="SUPFAM" id="SSF47336">
    <property type="entry name" value="ACP-like"/>
    <property type="match status" value="7"/>
</dbReference>
<dbReference type="CDD" id="cd19531">
    <property type="entry name" value="LCL_NRPS-like"/>
    <property type="match status" value="1"/>
</dbReference>
<dbReference type="InterPro" id="IPR009081">
    <property type="entry name" value="PP-bd_ACP"/>
</dbReference>
<dbReference type="PANTHER" id="PTHR45527:SF1">
    <property type="entry name" value="FATTY ACID SYNTHASE"/>
    <property type="match status" value="1"/>
</dbReference>
<dbReference type="Gene3D" id="3.40.50.980">
    <property type="match status" value="10"/>
</dbReference>
<dbReference type="InterPro" id="IPR042099">
    <property type="entry name" value="ANL_N_sf"/>
</dbReference>
<dbReference type="InterPro" id="IPR006162">
    <property type="entry name" value="Ppantetheine_attach_site"/>
</dbReference>
<dbReference type="Gene3D" id="1.10.1200.10">
    <property type="entry name" value="ACP-like"/>
    <property type="match status" value="6"/>
</dbReference>
<dbReference type="Gene3D" id="3.40.710.10">
    <property type="entry name" value="DD-peptidase/beta-lactamase superfamily"/>
    <property type="match status" value="1"/>
</dbReference>
<dbReference type="Pfam" id="PF00550">
    <property type="entry name" value="PP-binding"/>
    <property type="match status" value="7"/>
</dbReference>
<dbReference type="InterPro" id="IPR020806">
    <property type="entry name" value="PKS_PP-bd"/>
</dbReference>
<feature type="compositionally biased region" description="Basic and acidic residues" evidence="5">
    <location>
        <begin position="6261"/>
        <end position="6277"/>
    </location>
</feature>
<dbReference type="GO" id="GO:0005737">
    <property type="term" value="C:cytoplasm"/>
    <property type="evidence" value="ECO:0007669"/>
    <property type="project" value="TreeGrafter"/>
</dbReference>
<dbReference type="InterPro" id="IPR001242">
    <property type="entry name" value="Condensation_dom"/>
</dbReference>
<dbReference type="SUPFAM" id="SSF56601">
    <property type="entry name" value="beta-lactamase/transpeptidase-like"/>
    <property type="match status" value="1"/>
</dbReference>
<dbReference type="Pfam" id="PF00144">
    <property type="entry name" value="Beta-lactamase"/>
    <property type="match status" value="1"/>
</dbReference>
<dbReference type="SMART" id="SM00823">
    <property type="entry name" value="PKS_PP"/>
    <property type="match status" value="6"/>
</dbReference>
<dbReference type="GO" id="GO:0043041">
    <property type="term" value="P:amino acid activation for nonribosomal peptide biosynthetic process"/>
    <property type="evidence" value="ECO:0007669"/>
    <property type="project" value="TreeGrafter"/>
</dbReference>
<dbReference type="PROSITE" id="PS50075">
    <property type="entry name" value="CARRIER"/>
    <property type="match status" value="7"/>
</dbReference>
<evidence type="ECO:0000313" key="7">
    <source>
        <dbReference type="EMBL" id="WLS45889.1"/>
    </source>
</evidence>
<dbReference type="Gene3D" id="3.40.50.1820">
    <property type="entry name" value="alpha/beta hydrolase"/>
    <property type="match status" value="1"/>
</dbReference>
<dbReference type="Pfam" id="PF00668">
    <property type="entry name" value="Condensation"/>
    <property type="match status" value="7"/>
</dbReference>
<dbReference type="Proteomes" id="UP001235874">
    <property type="component" value="Chromosome"/>
</dbReference>
<dbReference type="PROSITE" id="PS00455">
    <property type="entry name" value="AMP_BINDING"/>
    <property type="match status" value="6"/>
</dbReference>
<comment type="similarity">
    <text evidence="2">Belongs to the ATP-dependent AMP-binding enzyme family.</text>
</comment>
<dbReference type="Gene3D" id="3.40.50.12780">
    <property type="entry name" value="N-terminal domain of ligase-like"/>
    <property type="match status" value="2"/>
</dbReference>
<dbReference type="FunFam" id="1.10.1200.10:FF:000005">
    <property type="entry name" value="Nonribosomal peptide synthetase 1"/>
    <property type="match status" value="4"/>
</dbReference>
<feature type="domain" description="Carrier" evidence="6">
    <location>
        <begin position="6283"/>
        <end position="6357"/>
    </location>
</feature>
<keyword evidence="4" id="KW-0597">Phosphoprotein</keyword>
<keyword evidence="3" id="KW-0596">Phosphopantetheine</keyword>
<organism evidence="7 8">
    <name type="scientific">Micromonospora profundi</name>
    <dbReference type="NCBI Taxonomy" id="1420889"/>
    <lineage>
        <taxon>Bacteria</taxon>
        <taxon>Bacillati</taxon>
        <taxon>Actinomycetota</taxon>
        <taxon>Actinomycetes</taxon>
        <taxon>Micromonosporales</taxon>
        <taxon>Micromonosporaceae</taxon>
        <taxon>Micromonospora</taxon>
    </lineage>
</organism>
<dbReference type="RefSeq" id="WP_306272592.1">
    <property type="nucleotide sequence ID" value="NZ_CP130472.1"/>
</dbReference>
<accession>A0AAJ6HXD0</accession>
<evidence type="ECO:0000256" key="2">
    <source>
        <dbReference type="ARBA" id="ARBA00006432"/>
    </source>
</evidence>
<evidence type="ECO:0000256" key="1">
    <source>
        <dbReference type="ARBA" id="ARBA00001957"/>
    </source>
</evidence>
<feature type="domain" description="Carrier" evidence="6">
    <location>
        <begin position="1014"/>
        <end position="1088"/>
    </location>
</feature>
<proteinExistence type="inferred from homology"/>